<keyword evidence="10" id="KW-1185">Reference proteome</keyword>
<proteinExistence type="predicted"/>
<sequence>MANQLNQRAEAAAAREAGPLRPLTSASREIVRFTRRKPVGAIGGLLVLLLVIVAVLAPVLAPYGPRSLPDSHEGGSTVYLPPNSQFLLGTDHVGRDVLSRLIYGARNSLYVGLGSVLIGITASFIIGVALAYAGGITDMTAQRLVDALMALPGLIIALAIVAVLGSSLNNVILAIVVGMIAPVIRTVRSQVLSLKELDYVTAAQAIGAPPWRIVFRHIVPNCFAIYLVLATYYLGFAIIIEASLSFLGVGAPPDQPSWGGMLTRAAQEHVKTAPWVGIFPGVAIFVVVMGFNILGDALRDVLDPRLRGR</sequence>
<keyword evidence="3" id="KW-1003">Cell membrane</keyword>
<keyword evidence="5 7" id="KW-1133">Transmembrane helix</keyword>
<dbReference type="GO" id="GO:0055085">
    <property type="term" value="P:transmembrane transport"/>
    <property type="evidence" value="ECO:0007669"/>
    <property type="project" value="InterPro"/>
</dbReference>
<evidence type="ECO:0000313" key="10">
    <source>
        <dbReference type="Proteomes" id="UP001174909"/>
    </source>
</evidence>
<feature type="transmembrane region" description="Helical" evidence="7">
    <location>
        <begin position="144"/>
        <end position="165"/>
    </location>
</feature>
<feature type="transmembrane region" description="Helical" evidence="7">
    <location>
        <begin position="109"/>
        <end position="132"/>
    </location>
</feature>
<evidence type="ECO:0000256" key="3">
    <source>
        <dbReference type="ARBA" id="ARBA00022475"/>
    </source>
</evidence>
<reference evidence="9" key="1">
    <citation type="submission" date="2023-03" db="EMBL/GenBank/DDBJ databases">
        <authorList>
            <person name="Steffen K."/>
            <person name="Cardenas P."/>
        </authorList>
    </citation>
    <scope>NUCLEOTIDE SEQUENCE</scope>
</reference>
<feature type="transmembrane region" description="Helical" evidence="7">
    <location>
        <begin position="171"/>
        <end position="187"/>
    </location>
</feature>
<feature type="domain" description="ABC transmembrane type-1" evidence="8">
    <location>
        <begin position="105"/>
        <end position="295"/>
    </location>
</feature>
<evidence type="ECO:0000256" key="6">
    <source>
        <dbReference type="ARBA" id="ARBA00023136"/>
    </source>
</evidence>
<dbReference type="Gene3D" id="1.10.3720.10">
    <property type="entry name" value="MetI-like"/>
    <property type="match status" value="1"/>
</dbReference>
<dbReference type="PANTHER" id="PTHR43386">
    <property type="entry name" value="OLIGOPEPTIDE TRANSPORT SYSTEM PERMEASE PROTEIN APPC"/>
    <property type="match status" value="1"/>
</dbReference>
<comment type="subcellular location">
    <subcellularLocation>
        <location evidence="1">Cell membrane</location>
        <topology evidence="1">Multi-pass membrane protein</topology>
    </subcellularLocation>
</comment>
<evidence type="ECO:0000256" key="1">
    <source>
        <dbReference type="ARBA" id="ARBA00004651"/>
    </source>
</evidence>
<evidence type="ECO:0000313" key="9">
    <source>
        <dbReference type="EMBL" id="CAI8056904.1"/>
    </source>
</evidence>
<evidence type="ECO:0000259" key="8">
    <source>
        <dbReference type="PROSITE" id="PS50928"/>
    </source>
</evidence>
<evidence type="ECO:0000256" key="5">
    <source>
        <dbReference type="ARBA" id="ARBA00022989"/>
    </source>
</evidence>
<feature type="transmembrane region" description="Helical" evidence="7">
    <location>
        <begin position="272"/>
        <end position="295"/>
    </location>
</feature>
<organism evidence="9 10">
    <name type="scientific">Geodia barretti</name>
    <name type="common">Barrett's horny sponge</name>
    <dbReference type="NCBI Taxonomy" id="519541"/>
    <lineage>
        <taxon>Eukaryota</taxon>
        <taxon>Metazoa</taxon>
        <taxon>Porifera</taxon>
        <taxon>Demospongiae</taxon>
        <taxon>Heteroscleromorpha</taxon>
        <taxon>Tetractinellida</taxon>
        <taxon>Astrophorina</taxon>
        <taxon>Geodiidae</taxon>
        <taxon>Geodia</taxon>
    </lineage>
</organism>
<dbReference type="CDD" id="cd06261">
    <property type="entry name" value="TM_PBP2"/>
    <property type="match status" value="1"/>
</dbReference>
<accession>A0AA35XGS4</accession>
<dbReference type="PANTHER" id="PTHR43386:SF1">
    <property type="entry name" value="D,D-DIPEPTIDE TRANSPORT SYSTEM PERMEASE PROTEIN DDPC-RELATED"/>
    <property type="match status" value="1"/>
</dbReference>
<keyword evidence="2" id="KW-0813">Transport</keyword>
<dbReference type="Pfam" id="PF00528">
    <property type="entry name" value="BPD_transp_1"/>
    <property type="match status" value="1"/>
</dbReference>
<dbReference type="InterPro" id="IPR050366">
    <property type="entry name" value="BP-dependent_transpt_permease"/>
</dbReference>
<name>A0AA35XGS4_GEOBA</name>
<comment type="caution">
    <text evidence="9">The sequence shown here is derived from an EMBL/GenBank/DDBJ whole genome shotgun (WGS) entry which is preliminary data.</text>
</comment>
<dbReference type="GO" id="GO:0005886">
    <property type="term" value="C:plasma membrane"/>
    <property type="evidence" value="ECO:0007669"/>
    <property type="project" value="UniProtKB-SubCell"/>
</dbReference>
<evidence type="ECO:0000256" key="7">
    <source>
        <dbReference type="SAM" id="Phobius"/>
    </source>
</evidence>
<feature type="transmembrane region" description="Helical" evidence="7">
    <location>
        <begin position="39"/>
        <end position="61"/>
    </location>
</feature>
<dbReference type="InterPro" id="IPR000515">
    <property type="entry name" value="MetI-like"/>
</dbReference>
<evidence type="ECO:0000256" key="2">
    <source>
        <dbReference type="ARBA" id="ARBA00022448"/>
    </source>
</evidence>
<keyword evidence="6 7" id="KW-0472">Membrane</keyword>
<dbReference type="InterPro" id="IPR025966">
    <property type="entry name" value="OppC_N"/>
</dbReference>
<feature type="transmembrane region" description="Helical" evidence="7">
    <location>
        <begin position="223"/>
        <end position="252"/>
    </location>
</feature>
<dbReference type="PROSITE" id="PS50928">
    <property type="entry name" value="ABC_TM1"/>
    <property type="match status" value="1"/>
</dbReference>
<dbReference type="InterPro" id="IPR035906">
    <property type="entry name" value="MetI-like_sf"/>
</dbReference>
<protein>
    <submittedName>
        <fullName evidence="9">Glutathione transport system permease protein GsiD</fullName>
    </submittedName>
</protein>
<dbReference type="EMBL" id="CASHTH010004403">
    <property type="protein sequence ID" value="CAI8056904.1"/>
    <property type="molecule type" value="Genomic_DNA"/>
</dbReference>
<dbReference type="Pfam" id="PF12911">
    <property type="entry name" value="OppC_N"/>
    <property type="match status" value="1"/>
</dbReference>
<dbReference type="AlphaFoldDB" id="A0AA35XGS4"/>
<dbReference type="Proteomes" id="UP001174909">
    <property type="component" value="Unassembled WGS sequence"/>
</dbReference>
<keyword evidence="4 7" id="KW-0812">Transmembrane</keyword>
<gene>
    <name evidence="9" type="ORF">GBAR_LOCUS30994</name>
</gene>
<evidence type="ECO:0000256" key="4">
    <source>
        <dbReference type="ARBA" id="ARBA00022692"/>
    </source>
</evidence>
<dbReference type="SUPFAM" id="SSF161098">
    <property type="entry name" value="MetI-like"/>
    <property type="match status" value="1"/>
</dbReference>